<comment type="caution">
    <text evidence="2">The sequence shown here is derived from an EMBL/GenBank/DDBJ whole genome shotgun (WGS) entry which is preliminary data.</text>
</comment>
<accession>A0A4R1M602</accession>
<feature type="chain" id="PRO_5020587457" description="Lipoprotein" evidence="1">
    <location>
        <begin position="22"/>
        <end position="159"/>
    </location>
</feature>
<organism evidence="2 3">
    <name type="scientific">Albibacterium bauzanense</name>
    <dbReference type="NCBI Taxonomy" id="653929"/>
    <lineage>
        <taxon>Bacteria</taxon>
        <taxon>Pseudomonadati</taxon>
        <taxon>Bacteroidota</taxon>
        <taxon>Sphingobacteriia</taxon>
        <taxon>Sphingobacteriales</taxon>
        <taxon>Sphingobacteriaceae</taxon>
        <taxon>Albibacterium</taxon>
    </lineage>
</organism>
<evidence type="ECO:0000313" key="3">
    <source>
        <dbReference type="Proteomes" id="UP000294616"/>
    </source>
</evidence>
<dbReference type="RefSeq" id="WP_132221157.1">
    <property type="nucleotide sequence ID" value="NZ_SMGO01000001.1"/>
</dbReference>
<dbReference type="EMBL" id="SMGO01000001">
    <property type="protein sequence ID" value="TCK85173.1"/>
    <property type="molecule type" value="Genomic_DNA"/>
</dbReference>
<gene>
    <name evidence="2" type="ORF">C8N28_0473</name>
</gene>
<dbReference type="PROSITE" id="PS51257">
    <property type="entry name" value="PROKAR_LIPOPROTEIN"/>
    <property type="match status" value="1"/>
</dbReference>
<dbReference type="Proteomes" id="UP000294616">
    <property type="component" value="Unassembled WGS sequence"/>
</dbReference>
<keyword evidence="3" id="KW-1185">Reference proteome</keyword>
<name>A0A4R1M602_9SPHI</name>
<dbReference type="OrthoDB" id="794403at2"/>
<reference evidence="2 3" key="1">
    <citation type="submission" date="2019-03" db="EMBL/GenBank/DDBJ databases">
        <title>Genomic Encyclopedia of Archaeal and Bacterial Type Strains, Phase II (KMG-II): from individual species to whole genera.</title>
        <authorList>
            <person name="Goeker M."/>
        </authorList>
    </citation>
    <scope>NUCLEOTIDE SEQUENCE [LARGE SCALE GENOMIC DNA]</scope>
    <source>
        <strain evidence="2 3">DSM 22554</strain>
    </source>
</reference>
<keyword evidence="1" id="KW-0732">Signal</keyword>
<protein>
    <recommendedName>
        <fullName evidence="4">Lipoprotein</fullName>
    </recommendedName>
</protein>
<evidence type="ECO:0000256" key="1">
    <source>
        <dbReference type="SAM" id="SignalP"/>
    </source>
</evidence>
<proteinExistence type="predicted"/>
<sequence>MKKALFIVFILPFLGACISDATKNEANDITITSNQDSIISNPPSSETMCFLKLDGTQKQDSTYVYVRLEGDSISGVYNWIPEMKDARRGIINGIKRGDTLNVVWSYMQEGIIDTIHTQFLLEENNLKQQPYLTREDGRQVRNRNASFDIVYNSTGCPTF</sequence>
<dbReference type="AlphaFoldDB" id="A0A4R1M602"/>
<evidence type="ECO:0000313" key="2">
    <source>
        <dbReference type="EMBL" id="TCK85173.1"/>
    </source>
</evidence>
<evidence type="ECO:0008006" key="4">
    <source>
        <dbReference type="Google" id="ProtNLM"/>
    </source>
</evidence>
<feature type="signal peptide" evidence="1">
    <location>
        <begin position="1"/>
        <end position="21"/>
    </location>
</feature>